<evidence type="ECO:0000313" key="3">
    <source>
        <dbReference type="Proteomes" id="UP000823900"/>
    </source>
</evidence>
<comment type="caution">
    <text evidence="2">The sequence shown here is derived from an EMBL/GenBank/DDBJ whole genome shotgun (WGS) entry which is preliminary data.</text>
</comment>
<reference evidence="2" key="2">
    <citation type="submission" date="2021-04" db="EMBL/GenBank/DDBJ databases">
        <authorList>
            <person name="Gilroy R."/>
        </authorList>
    </citation>
    <scope>NUCLEOTIDE SEQUENCE</scope>
    <source>
        <strain evidence="2">CHK178-16964</strain>
    </source>
</reference>
<dbReference type="AlphaFoldDB" id="A0A9D2KNG2"/>
<name>A0A9D2KNG2_9FIRM</name>
<evidence type="ECO:0000256" key="1">
    <source>
        <dbReference type="SAM" id="SignalP"/>
    </source>
</evidence>
<protein>
    <submittedName>
        <fullName evidence="2">Uncharacterized protein</fullName>
    </submittedName>
</protein>
<evidence type="ECO:0000313" key="2">
    <source>
        <dbReference type="EMBL" id="HJA72367.1"/>
    </source>
</evidence>
<dbReference type="EMBL" id="DWZA01000104">
    <property type="protein sequence ID" value="HJA72367.1"/>
    <property type="molecule type" value="Genomic_DNA"/>
</dbReference>
<feature type="chain" id="PRO_5038339632" evidence="1">
    <location>
        <begin position="26"/>
        <end position="203"/>
    </location>
</feature>
<organism evidence="2 3">
    <name type="scientific">Candidatus Lachnoclostridium stercoravium</name>
    <dbReference type="NCBI Taxonomy" id="2838633"/>
    <lineage>
        <taxon>Bacteria</taxon>
        <taxon>Bacillati</taxon>
        <taxon>Bacillota</taxon>
        <taxon>Clostridia</taxon>
        <taxon>Lachnospirales</taxon>
        <taxon>Lachnospiraceae</taxon>
    </lineage>
</organism>
<feature type="signal peptide" evidence="1">
    <location>
        <begin position="1"/>
        <end position="25"/>
    </location>
</feature>
<accession>A0A9D2KNG2</accession>
<sequence>MERHLSYSAAAVSAIVLSAAFPSFAAPDPGQAGEETEAFSETQAAYQQGTLNGLTFSNPWADYSITFPEGTYFNPDSLVDYMSAYTGLDYEFAANLYGDLTDYPSMNITFQDALIPLKDCTQNLLDIYAEKEYECQTKTGVWIAGHPFTRVLAESPEYDVYVDNYLRVKDGKLIWISIKCPKDDTEAQETVKQVLYSATSFNK</sequence>
<reference evidence="2" key="1">
    <citation type="journal article" date="2021" name="PeerJ">
        <title>Extensive microbial diversity within the chicken gut microbiome revealed by metagenomics and culture.</title>
        <authorList>
            <person name="Gilroy R."/>
            <person name="Ravi A."/>
            <person name="Getino M."/>
            <person name="Pursley I."/>
            <person name="Horton D.L."/>
            <person name="Alikhan N.F."/>
            <person name="Baker D."/>
            <person name="Gharbi K."/>
            <person name="Hall N."/>
            <person name="Watson M."/>
            <person name="Adriaenssens E.M."/>
            <person name="Foster-Nyarko E."/>
            <person name="Jarju S."/>
            <person name="Secka A."/>
            <person name="Antonio M."/>
            <person name="Oren A."/>
            <person name="Chaudhuri R.R."/>
            <person name="La Ragione R."/>
            <person name="Hildebrand F."/>
            <person name="Pallen M.J."/>
        </authorList>
    </citation>
    <scope>NUCLEOTIDE SEQUENCE</scope>
    <source>
        <strain evidence="2">CHK178-16964</strain>
    </source>
</reference>
<proteinExistence type="predicted"/>
<keyword evidence="1" id="KW-0732">Signal</keyword>
<dbReference type="Proteomes" id="UP000823900">
    <property type="component" value="Unassembled WGS sequence"/>
</dbReference>
<gene>
    <name evidence="2" type="ORF">IAA07_12485</name>
</gene>